<feature type="transmembrane region" description="Helical" evidence="1">
    <location>
        <begin position="15"/>
        <end position="36"/>
    </location>
</feature>
<gene>
    <name evidence="2" type="ORF">CA834_10475</name>
</gene>
<proteinExistence type="predicted"/>
<dbReference type="Pfam" id="PF19578">
    <property type="entry name" value="DUF6090"/>
    <property type="match status" value="1"/>
</dbReference>
<evidence type="ECO:0000256" key="1">
    <source>
        <dbReference type="SAM" id="Phobius"/>
    </source>
</evidence>
<keyword evidence="3" id="KW-1185">Reference proteome</keyword>
<dbReference type="InterPro" id="IPR045749">
    <property type="entry name" value="DUF6090"/>
</dbReference>
<evidence type="ECO:0000313" key="2">
    <source>
        <dbReference type="EMBL" id="OZV68063.1"/>
    </source>
</evidence>
<reference evidence="2 3" key="1">
    <citation type="submission" date="2017-05" db="EMBL/GenBank/DDBJ databases">
        <title>The draft genome sequence of Idiomarina salinarum WNB302.</title>
        <authorList>
            <person name="Sun Y."/>
            <person name="Chen B."/>
            <person name="Du Z."/>
        </authorList>
    </citation>
    <scope>NUCLEOTIDE SEQUENCE [LARGE SCALE GENOMIC DNA]</scope>
    <source>
        <strain evidence="2 3">WNB302</strain>
    </source>
</reference>
<dbReference type="OrthoDB" id="821805at2"/>
<dbReference type="RefSeq" id="WP_110476943.1">
    <property type="nucleotide sequence ID" value="NZ_NGJN01000005.1"/>
</dbReference>
<dbReference type="Proteomes" id="UP000216840">
    <property type="component" value="Unassembled WGS sequence"/>
</dbReference>
<keyword evidence="1" id="KW-0812">Transmembrane</keyword>
<keyword evidence="1" id="KW-0472">Membrane</keyword>
<evidence type="ECO:0000313" key="3">
    <source>
        <dbReference type="Proteomes" id="UP000216840"/>
    </source>
</evidence>
<keyword evidence="1" id="KW-1133">Transmembrane helix</keyword>
<accession>A0A265URW6</accession>
<comment type="caution">
    <text evidence="2">The sequence shown here is derived from an EMBL/GenBank/DDBJ whole genome shotgun (WGS) entry which is preliminary data.</text>
</comment>
<name>A0A265URW6_9FLAO</name>
<dbReference type="AlphaFoldDB" id="A0A265URW6"/>
<organism evidence="2 3">
    <name type="scientific">Winogradskyella aurantia</name>
    <dbReference type="NCBI Taxonomy" id="1915063"/>
    <lineage>
        <taxon>Bacteria</taxon>
        <taxon>Pseudomonadati</taxon>
        <taxon>Bacteroidota</taxon>
        <taxon>Flavobacteriia</taxon>
        <taxon>Flavobacteriales</taxon>
        <taxon>Flavobacteriaceae</taxon>
        <taxon>Winogradskyella</taxon>
    </lineage>
</organism>
<sequence length="246" mass="28772">MKNKTGKPAFQTGRYFKYAIGEIVLVVIGILIALQISNWNETRKLKQQEIFYYCKINEDLSNDLLNIERSLATLNERQISTNRFLINLLKIQEDKSVLLDDYLAAVRSYRFIPSKSAIIDITSSGKLENLKNQDLKNAILNYYSELDNAIQIIEVNQNLLTDSSRLINYTDFGIQEVPFYRDSYSKELQTLLKSVNWHRDPHHPIFIALQDEMNLTIIVCEREKQLINEMKKRAEDLIQKIEPFCF</sequence>
<dbReference type="EMBL" id="NGJN01000005">
    <property type="protein sequence ID" value="OZV68063.1"/>
    <property type="molecule type" value="Genomic_DNA"/>
</dbReference>
<protein>
    <submittedName>
        <fullName evidence="2">Uncharacterized protein</fullName>
    </submittedName>
</protein>